<dbReference type="EMBL" id="VOGC01000001">
    <property type="protein sequence ID" value="MQN00447.1"/>
    <property type="molecule type" value="Genomic_DNA"/>
</dbReference>
<reference evidence="1" key="1">
    <citation type="journal article" date="2020" name="Appl. Environ. Microbiol.">
        <title>Medium-Chain Fatty Acid Synthesis by 'Candidatus Weimeria bifida' gen. nov., sp. nov., and 'Candidatus Pseudoramibacter fermentans' sp. nov.</title>
        <authorList>
            <person name="Scarborough M.J."/>
            <person name="Myers K.S."/>
            <person name="Donohue T.J."/>
            <person name="Noguera D.R."/>
        </authorList>
    </citation>
    <scope>NUCLEOTIDE SEQUENCE</scope>
    <source>
        <strain evidence="1">LCO1.1</strain>
    </source>
</reference>
<protein>
    <submittedName>
        <fullName evidence="1">Uncharacterized protein</fullName>
    </submittedName>
</protein>
<dbReference type="Gene3D" id="2.40.50.1070">
    <property type="match status" value="1"/>
</dbReference>
<dbReference type="Proteomes" id="UP000460257">
    <property type="component" value="Unassembled WGS sequence"/>
</dbReference>
<comment type="caution">
    <text evidence="1">The sequence shown here is derived from an EMBL/GenBank/DDBJ whole genome shotgun (WGS) entry which is preliminary data.</text>
</comment>
<name>A0A6N7IYM2_9FIRM</name>
<gene>
    <name evidence="1" type="ORF">FRC54_00360</name>
</gene>
<evidence type="ECO:0000313" key="2">
    <source>
        <dbReference type="Proteomes" id="UP000460257"/>
    </source>
</evidence>
<organism evidence="1 2">
    <name type="scientific">Candidatus Weimeria bifida</name>
    <dbReference type="NCBI Taxonomy" id="2599074"/>
    <lineage>
        <taxon>Bacteria</taxon>
        <taxon>Bacillati</taxon>
        <taxon>Bacillota</taxon>
        <taxon>Clostridia</taxon>
        <taxon>Lachnospirales</taxon>
        <taxon>Lachnospiraceae</taxon>
        <taxon>Candidatus Weimeria</taxon>
    </lineage>
</organism>
<accession>A0A6N7IYM2</accession>
<proteinExistence type="predicted"/>
<dbReference type="AlphaFoldDB" id="A0A6N7IYM2"/>
<evidence type="ECO:0000313" key="1">
    <source>
        <dbReference type="EMBL" id="MQN00447.1"/>
    </source>
</evidence>
<keyword evidence="2" id="KW-1185">Reference proteome</keyword>
<sequence>MSDPLHYRNKAQIPVGMQPDGGIVMGFYAHHSHRIIEPDQSVGCLIGAPENQNITDAIKS</sequence>